<dbReference type="EMBL" id="CP038631">
    <property type="protein sequence ID" value="QCC45981.1"/>
    <property type="molecule type" value="Genomic_DNA"/>
</dbReference>
<dbReference type="Proteomes" id="UP000296216">
    <property type="component" value="Chromosome"/>
</dbReference>
<evidence type="ECO:0000256" key="7">
    <source>
        <dbReference type="ARBA" id="ARBA00038781"/>
    </source>
</evidence>
<comment type="function">
    <text evidence="13">Part of the ABC transporter complex XacGHIJK involved in the uptake of xylose and arabinose. Responsible for energy coupling to the transport system.</text>
</comment>
<dbReference type="InterPro" id="IPR008995">
    <property type="entry name" value="Mo/tungstate-bd_C_term_dom"/>
</dbReference>
<evidence type="ECO:0000259" key="17">
    <source>
        <dbReference type="PROSITE" id="PS50893"/>
    </source>
</evidence>
<dbReference type="InterPro" id="IPR003439">
    <property type="entry name" value="ABC_transporter-like_ATP-bd"/>
</dbReference>
<name>A0A4D6GWV7_HALS9</name>
<sequence length="343" mass="36085">MTSVELQGLVRAFGSTTTAVDDVSVSIADGEFFTLVGPSGCGKTTTLRLIAGFETPDRGEIVFGDRSVGGVPPEDRDVGIVFQSYALFPHMTVRENVAYGLRFREPPGGASTEERVSELLSLVDLAGTGDREPAALSGGQQQRVALARALAPGPSVLLLDEPMSALDARLRDRLRGTIKEIQRELDITTVYVTHDQAEALSISDRVAVMRDGAVVQVGTPEAVYREPSSRFVAEFVGENNVVSGTAVPLETGGSSVSVNGVTFELSECVTGDVAVGLRPEALSFGSGGVGFDVTVERTAFRGDTYTVYCDWAGTELLVTTPDPPDRGPATVSVASGGIDVLPE</sequence>
<dbReference type="InterPro" id="IPR027417">
    <property type="entry name" value="P-loop_NTPase"/>
</dbReference>
<proteinExistence type="inferred from homology"/>
<comment type="similarity">
    <text evidence="6">Belongs to the ABC transporter superfamily. Sulfate/tungstate importer (TC 3.A.1.6) family.</text>
</comment>
<evidence type="ECO:0000256" key="2">
    <source>
        <dbReference type="ARBA" id="ARBA00022448"/>
    </source>
</evidence>
<dbReference type="PROSITE" id="PS00211">
    <property type="entry name" value="ABC_TRANSPORTER_1"/>
    <property type="match status" value="1"/>
</dbReference>
<dbReference type="EC" id="7.3.2.6" evidence="8"/>
<dbReference type="Gene3D" id="3.40.50.300">
    <property type="entry name" value="P-loop containing nucleotide triphosphate hydrolases"/>
    <property type="match status" value="1"/>
</dbReference>
<dbReference type="Pfam" id="PF08402">
    <property type="entry name" value="TOBE_2"/>
    <property type="match status" value="1"/>
</dbReference>
<evidence type="ECO:0000313" key="18">
    <source>
        <dbReference type="EMBL" id="QCC45981.1"/>
    </source>
</evidence>
<dbReference type="RefSeq" id="WP_136361658.1">
    <property type="nucleotide sequence ID" value="NZ_VRYN01000001.1"/>
</dbReference>
<reference evidence="18" key="3">
    <citation type="journal article" name="MicrobiologyOpen">
        <title>Whole-genome comparison between the type strain of Halobacterium salinarum (DSM 3754(T)) and the laboratory strains R1 and NRC-1.</title>
        <authorList>
            <person name="Pfeiffer F."/>
            <person name="Losensky G."/>
            <person name="Marchfelder A."/>
            <person name="Habermann B."/>
            <person name="Dyall-Smith M."/>
        </authorList>
    </citation>
    <scope>NUCLEOTIDE SEQUENCE</scope>
    <source>
        <strain evidence="18">91-R6</strain>
    </source>
</reference>
<evidence type="ECO:0000256" key="16">
    <source>
        <dbReference type="ARBA" id="ARBA00066315"/>
    </source>
</evidence>
<dbReference type="GO" id="GO:1901238">
    <property type="term" value="F:ABC-type tungstate transporter activity"/>
    <property type="evidence" value="ECO:0007669"/>
    <property type="project" value="UniProtKB-EC"/>
</dbReference>
<dbReference type="PANTHER" id="PTHR42781:SF4">
    <property type="entry name" value="SPERMIDINE_PUTRESCINE IMPORT ATP-BINDING PROTEIN POTA"/>
    <property type="match status" value="1"/>
</dbReference>
<evidence type="ECO:0000256" key="10">
    <source>
        <dbReference type="ARBA" id="ARBA00047936"/>
    </source>
</evidence>
<evidence type="ECO:0000256" key="11">
    <source>
        <dbReference type="ARBA" id="ARBA00050355"/>
    </source>
</evidence>
<dbReference type="FunFam" id="3.40.50.300:FF:000042">
    <property type="entry name" value="Maltose/maltodextrin ABC transporter, ATP-binding protein"/>
    <property type="match status" value="1"/>
</dbReference>
<dbReference type="EMBL" id="VRYN01000001">
    <property type="protein sequence ID" value="TYO82239.1"/>
    <property type="molecule type" value="Genomic_DNA"/>
</dbReference>
<evidence type="ECO:0000256" key="8">
    <source>
        <dbReference type="ARBA" id="ARBA00039025"/>
    </source>
</evidence>
<keyword evidence="3" id="KW-0500">Molybdenum</keyword>
<evidence type="ECO:0000256" key="12">
    <source>
        <dbReference type="ARBA" id="ARBA00051890"/>
    </source>
</evidence>
<protein>
    <recommendedName>
        <fullName evidence="9">Molybdate/tungstate import ATP-binding protein WtpC</fullName>
        <ecNumber evidence="8">7.3.2.6</ecNumber>
        <ecNumber evidence="16">7.5.2.13</ecNumber>
    </recommendedName>
</protein>
<dbReference type="PANTHER" id="PTHR42781">
    <property type="entry name" value="SPERMIDINE/PUTRESCINE IMPORT ATP-BINDING PROTEIN POTA"/>
    <property type="match status" value="1"/>
</dbReference>
<comment type="catalytic activity">
    <reaction evidence="10">
        <text>tungstate(in) + ATP + H2O = tungstate(out) + ADP + phosphate + H(+)</text>
        <dbReference type="Rhea" id="RHEA:35027"/>
        <dbReference type="ChEBI" id="CHEBI:15377"/>
        <dbReference type="ChEBI" id="CHEBI:15378"/>
        <dbReference type="ChEBI" id="CHEBI:30616"/>
        <dbReference type="ChEBI" id="CHEBI:43474"/>
        <dbReference type="ChEBI" id="CHEBI:46502"/>
        <dbReference type="ChEBI" id="CHEBI:456216"/>
        <dbReference type="EC" id="7.3.2.6"/>
    </reaction>
</comment>
<keyword evidence="2" id="KW-0813">Transport</keyword>
<evidence type="ECO:0000313" key="20">
    <source>
        <dbReference type="Proteomes" id="UP000296216"/>
    </source>
</evidence>
<dbReference type="SUPFAM" id="SSF50331">
    <property type="entry name" value="MOP-like"/>
    <property type="match status" value="1"/>
</dbReference>
<dbReference type="InterPro" id="IPR017871">
    <property type="entry name" value="ABC_transporter-like_CS"/>
</dbReference>
<dbReference type="GeneID" id="62885542"/>
<reference evidence="18 20" key="1">
    <citation type="journal article" date="2019" name="Microbiol. Resour. Announc.">
        <title>The Genome Sequence of the Halobacterium salinarum Type Strain Is Closely Related to That of Laboratory Strains NRC-1 and R1.</title>
        <authorList>
            <person name="Pfeiffer F."/>
            <person name="Marchfelder A."/>
            <person name="Habermann B."/>
            <person name="Dyall-Smith M.L."/>
        </authorList>
    </citation>
    <scope>NUCLEOTIDE SEQUENCE [LARGE SCALE GENOMIC DNA]</scope>
    <source>
        <strain evidence="18">91-R6</strain>
        <strain evidence="20">ATCC 33171 / DSM 3754 / JCM 8978 / NBRC 102687 / NCIMB 764 / 91-R6</strain>
    </source>
</reference>
<evidence type="ECO:0000313" key="19">
    <source>
        <dbReference type="EMBL" id="TYO82239.1"/>
    </source>
</evidence>
<dbReference type="Proteomes" id="UP000323075">
    <property type="component" value="Unassembled WGS sequence"/>
</dbReference>
<evidence type="ECO:0000256" key="6">
    <source>
        <dbReference type="ARBA" id="ARBA00038307"/>
    </source>
</evidence>
<comment type="subcellular location">
    <subcellularLocation>
        <location evidence="1">Cell membrane</location>
        <topology evidence="1">Peripheral membrane protein</topology>
    </subcellularLocation>
</comment>
<evidence type="ECO:0000256" key="15">
    <source>
        <dbReference type="ARBA" id="ARBA00065962"/>
    </source>
</evidence>
<dbReference type="EC" id="7.5.2.13" evidence="16"/>
<dbReference type="GO" id="GO:0016887">
    <property type="term" value="F:ATP hydrolysis activity"/>
    <property type="evidence" value="ECO:0007669"/>
    <property type="project" value="InterPro"/>
</dbReference>
<dbReference type="InterPro" id="IPR003593">
    <property type="entry name" value="AAA+_ATPase"/>
</dbReference>
<evidence type="ECO:0000256" key="13">
    <source>
        <dbReference type="ARBA" id="ARBA00053454"/>
    </source>
</evidence>
<dbReference type="GO" id="GO:0043190">
    <property type="term" value="C:ATP-binding cassette (ABC) transporter complex"/>
    <property type="evidence" value="ECO:0007669"/>
    <property type="project" value="InterPro"/>
</dbReference>
<dbReference type="SUPFAM" id="SSF52540">
    <property type="entry name" value="P-loop containing nucleoside triphosphate hydrolases"/>
    <property type="match status" value="1"/>
</dbReference>
<feature type="domain" description="ABC transporter" evidence="17">
    <location>
        <begin position="4"/>
        <end position="236"/>
    </location>
</feature>
<reference evidence="19 21" key="2">
    <citation type="submission" date="2019-07" db="EMBL/GenBank/DDBJ databases">
        <title>Genomic Encyclopedia of Archaeal and Bacterial Type Strains, Phase II (KMG-II): from individual species to whole genera.</title>
        <authorList>
            <person name="Goeker M."/>
        </authorList>
    </citation>
    <scope>NUCLEOTIDE SEQUENCE [LARGE SCALE GENOMIC DNA]</scope>
    <source>
        <strain evidence="19 21">DSM 3754</strain>
    </source>
</reference>
<comment type="subunit">
    <text evidence="15">The complex is composed of two ATP-binding proteins (XacJ and XacK), two transmembrane proteins (XacH and XacI) and a solute-binding protein (XacG).</text>
</comment>
<dbReference type="SMART" id="SM00382">
    <property type="entry name" value="AAA"/>
    <property type="match status" value="1"/>
</dbReference>
<accession>A0A4D6GWV7</accession>
<dbReference type="InterPro" id="IPR050093">
    <property type="entry name" value="ABC_SmlMolc_Importer"/>
</dbReference>
<dbReference type="PROSITE" id="PS50893">
    <property type="entry name" value="ABC_TRANSPORTER_2"/>
    <property type="match status" value="1"/>
</dbReference>
<evidence type="ECO:0000313" key="21">
    <source>
        <dbReference type="Proteomes" id="UP000323075"/>
    </source>
</evidence>
<evidence type="ECO:0000256" key="4">
    <source>
        <dbReference type="ARBA" id="ARBA00022741"/>
    </source>
</evidence>
<evidence type="ECO:0000256" key="9">
    <source>
        <dbReference type="ARBA" id="ARBA00041133"/>
    </source>
</evidence>
<comment type="similarity">
    <text evidence="14">Belongs to the ABC transporter superfamily. Carbohydrate uptake transporter-1 (CUT1) (TC 3.A.1.1) family.</text>
</comment>
<evidence type="ECO:0000256" key="3">
    <source>
        <dbReference type="ARBA" id="ARBA00022505"/>
    </source>
</evidence>
<organism evidence="18 20">
    <name type="scientific">Halobacterium salinarum (strain ATCC 33171 / DSM 3754 / JCM 8978 / NBRC 102687 / NCIMB 764 / 91-R6)</name>
    <dbReference type="NCBI Taxonomy" id="2597657"/>
    <lineage>
        <taxon>Archaea</taxon>
        <taxon>Methanobacteriati</taxon>
        <taxon>Methanobacteriota</taxon>
        <taxon>Stenosarchaea group</taxon>
        <taxon>Halobacteria</taxon>
        <taxon>Halobacteriales</taxon>
        <taxon>Halobacteriaceae</taxon>
        <taxon>Halobacterium</taxon>
    </lineage>
</organism>
<comment type="catalytic activity">
    <reaction evidence="11">
        <text>D-xylose(out) + ATP + H2O = D-xylose(in) + ADP + phosphate + H(+)</text>
        <dbReference type="Rhea" id="RHEA:29899"/>
        <dbReference type="ChEBI" id="CHEBI:15377"/>
        <dbReference type="ChEBI" id="CHEBI:15378"/>
        <dbReference type="ChEBI" id="CHEBI:30616"/>
        <dbReference type="ChEBI" id="CHEBI:43474"/>
        <dbReference type="ChEBI" id="CHEBI:53455"/>
        <dbReference type="ChEBI" id="CHEBI:456216"/>
        <dbReference type="EC" id="7.5.2.13"/>
    </reaction>
    <physiologicalReaction direction="left-to-right" evidence="11">
        <dbReference type="Rhea" id="RHEA:29900"/>
    </physiologicalReaction>
</comment>
<comment type="subunit">
    <text evidence="7">The complex is composed of two ATP-binding proteins (WtpC), two transmembrane proteins (WtpB) and a solute-binding protein (WtpA).</text>
</comment>
<dbReference type="AlphaFoldDB" id="A0A4D6GWV7"/>
<dbReference type="Gene3D" id="2.40.50.100">
    <property type="match status" value="1"/>
</dbReference>
<keyword evidence="5 18" id="KW-0067">ATP-binding</keyword>
<comment type="catalytic activity">
    <reaction evidence="12">
        <text>L-arabinose(out) + ATP + H2O = L-arabinose(in) + ADP + phosphate + H(+)</text>
        <dbReference type="Rhea" id="RHEA:30007"/>
        <dbReference type="ChEBI" id="CHEBI:15377"/>
        <dbReference type="ChEBI" id="CHEBI:15378"/>
        <dbReference type="ChEBI" id="CHEBI:17535"/>
        <dbReference type="ChEBI" id="CHEBI:30616"/>
        <dbReference type="ChEBI" id="CHEBI:43474"/>
        <dbReference type="ChEBI" id="CHEBI:456216"/>
        <dbReference type="EC" id="7.5.2.13"/>
    </reaction>
    <physiologicalReaction direction="left-to-right" evidence="12">
        <dbReference type="Rhea" id="RHEA:30008"/>
    </physiologicalReaction>
</comment>
<evidence type="ECO:0000256" key="1">
    <source>
        <dbReference type="ARBA" id="ARBA00004202"/>
    </source>
</evidence>
<dbReference type="GO" id="GO:0005524">
    <property type="term" value="F:ATP binding"/>
    <property type="evidence" value="ECO:0007669"/>
    <property type="project" value="UniProtKB-KW"/>
</dbReference>
<dbReference type="Pfam" id="PF00005">
    <property type="entry name" value="ABC_tran"/>
    <property type="match status" value="1"/>
</dbReference>
<dbReference type="InterPro" id="IPR013611">
    <property type="entry name" value="Transp-assoc_OB_typ2"/>
</dbReference>
<gene>
    <name evidence="18" type="primary">thiQ</name>
    <name evidence="19" type="ORF">APQ99_00758</name>
    <name evidence="18" type="ORF">HBSAL_11700</name>
</gene>
<keyword evidence="4" id="KW-0547">Nucleotide-binding</keyword>
<evidence type="ECO:0000256" key="5">
    <source>
        <dbReference type="ARBA" id="ARBA00022840"/>
    </source>
</evidence>
<evidence type="ECO:0000256" key="14">
    <source>
        <dbReference type="ARBA" id="ARBA00061029"/>
    </source>
</evidence>